<keyword evidence="3" id="KW-1185">Reference proteome</keyword>
<protein>
    <submittedName>
        <fullName evidence="2">Uncharacterized protein</fullName>
    </submittedName>
</protein>
<dbReference type="STRING" id="425514.SAMN05443550_10264"/>
<dbReference type="Proteomes" id="UP000198850">
    <property type="component" value="Unassembled WGS sequence"/>
</dbReference>
<feature type="transmembrane region" description="Helical" evidence="1">
    <location>
        <begin position="21"/>
        <end position="41"/>
    </location>
</feature>
<evidence type="ECO:0000313" key="3">
    <source>
        <dbReference type="Proteomes" id="UP000198850"/>
    </source>
</evidence>
<keyword evidence="1" id="KW-0472">Membrane</keyword>
<keyword evidence="1" id="KW-1133">Transmembrane helix</keyword>
<organism evidence="2 3">
    <name type="scientific">Pedobacter hartonius</name>
    <dbReference type="NCBI Taxonomy" id="425514"/>
    <lineage>
        <taxon>Bacteria</taxon>
        <taxon>Pseudomonadati</taxon>
        <taxon>Bacteroidota</taxon>
        <taxon>Sphingobacteriia</taxon>
        <taxon>Sphingobacteriales</taxon>
        <taxon>Sphingobacteriaceae</taxon>
        <taxon>Pedobacter</taxon>
    </lineage>
</organism>
<name>A0A1H3YNU6_9SPHI</name>
<evidence type="ECO:0000313" key="2">
    <source>
        <dbReference type="EMBL" id="SEA12682.1"/>
    </source>
</evidence>
<reference evidence="2 3" key="1">
    <citation type="submission" date="2016-10" db="EMBL/GenBank/DDBJ databases">
        <authorList>
            <person name="de Groot N.N."/>
        </authorList>
    </citation>
    <scope>NUCLEOTIDE SEQUENCE [LARGE SCALE GENOMIC DNA]</scope>
    <source>
        <strain evidence="2 3">DSM 19033</strain>
    </source>
</reference>
<evidence type="ECO:0000256" key="1">
    <source>
        <dbReference type="SAM" id="Phobius"/>
    </source>
</evidence>
<dbReference type="EMBL" id="FNRA01000002">
    <property type="protein sequence ID" value="SEA12682.1"/>
    <property type="molecule type" value="Genomic_DNA"/>
</dbReference>
<accession>A0A1H3YNU6</accession>
<dbReference type="RefSeq" id="WP_262497144.1">
    <property type="nucleotide sequence ID" value="NZ_FNRA01000002.1"/>
</dbReference>
<proteinExistence type="predicted"/>
<keyword evidence="1" id="KW-0812">Transmembrane</keyword>
<gene>
    <name evidence="2" type="ORF">SAMN05443550_10264</name>
</gene>
<dbReference type="AlphaFoldDB" id="A0A1H3YNU6"/>
<sequence length="42" mass="5136">MQTPGLKKREYKFRSKRKGDRWSFTIAILISIIAFLLIWFYL</sequence>